<dbReference type="STRING" id="476157.GCA_001663155_01920"/>
<keyword evidence="2" id="KW-1185">Reference proteome</keyword>
<dbReference type="AlphaFoldDB" id="A0A562UW49"/>
<dbReference type="EMBL" id="VLLK01000001">
    <property type="protein sequence ID" value="TWJ09788.1"/>
    <property type="molecule type" value="Genomic_DNA"/>
</dbReference>
<reference evidence="1 2" key="1">
    <citation type="submission" date="2019-07" db="EMBL/GenBank/DDBJ databases">
        <title>Genomic Encyclopedia of Archaeal and Bacterial Type Strains, Phase II (KMG-II): from individual species to whole genera.</title>
        <authorList>
            <person name="Goeker M."/>
        </authorList>
    </citation>
    <scope>NUCLEOTIDE SEQUENCE [LARGE SCALE GENOMIC DNA]</scope>
    <source>
        <strain evidence="1 2">ATCC BAA-2084</strain>
    </source>
</reference>
<protein>
    <submittedName>
        <fullName evidence="1">Uncharacterized protein</fullName>
    </submittedName>
</protein>
<proteinExistence type="predicted"/>
<dbReference type="Proteomes" id="UP000320547">
    <property type="component" value="Unassembled WGS sequence"/>
</dbReference>
<sequence length="140" mass="15139">MPIEVIVLAMASASPEAIAARSSCAIVYADNIIDRIACEVYSNPDAYGPDQCVYEREVEVELASSATMALSAKTKCRETHIYASIFATGGRSCTATSSYEGLDESGIAEWEGELTGTPEKIFVLEGYWSQDFEITLSCDL</sequence>
<name>A0A562UW49_9SPHN</name>
<comment type="caution">
    <text evidence="1">The sequence shown here is derived from an EMBL/GenBank/DDBJ whole genome shotgun (WGS) entry which is preliminary data.</text>
</comment>
<organism evidence="1 2">
    <name type="scientific">Altererythrobacter ishigakiensis</name>
    <dbReference type="NCBI Taxonomy" id="476157"/>
    <lineage>
        <taxon>Bacteria</taxon>
        <taxon>Pseudomonadati</taxon>
        <taxon>Pseudomonadota</taxon>
        <taxon>Alphaproteobacteria</taxon>
        <taxon>Sphingomonadales</taxon>
        <taxon>Erythrobacteraceae</taxon>
        <taxon>Altererythrobacter</taxon>
    </lineage>
</organism>
<gene>
    <name evidence="1" type="ORF">JN10_1434</name>
</gene>
<evidence type="ECO:0000313" key="2">
    <source>
        <dbReference type="Proteomes" id="UP000320547"/>
    </source>
</evidence>
<evidence type="ECO:0000313" key="1">
    <source>
        <dbReference type="EMBL" id="TWJ09788.1"/>
    </source>
</evidence>
<accession>A0A562UW49</accession>